<dbReference type="Proteomes" id="UP000242180">
    <property type="component" value="Unassembled WGS sequence"/>
</dbReference>
<name>A0A1X2H3X8_SYNRA</name>
<evidence type="ECO:0000313" key="4">
    <source>
        <dbReference type="Proteomes" id="UP000242180"/>
    </source>
</evidence>
<dbReference type="AlphaFoldDB" id="A0A1X2H3X8"/>
<keyword evidence="2" id="KW-0472">Membrane</keyword>
<evidence type="ECO:0000256" key="1">
    <source>
        <dbReference type="SAM" id="MobiDB-lite"/>
    </source>
</evidence>
<organism evidence="3 4">
    <name type="scientific">Syncephalastrum racemosum</name>
    <name type="common">Filamentous fungus</name>
    <dbReference type="NCBI Taxonomy" id="13706"/>
    <lineage>
        <taxon>Eukaryota</taxon>
        <taxon>Fungi</taxon>
        <taxon>Fungi incertae sedis</taxon>
        <taxon>Mucoromycota</taxon>
        <taxon>Mucoromycotina</taxon>
        <taxon>Mucoromycetes</taxon>
        <taxon>Mucorales</taxon>
        <taxon>Syncephalastraceae</taxon>
        <taxon>Syncephalastrum</taxon>
    </lineage>
</organism>
<proteinExistence type="predicted"/>
<dbReference type="InParanoid" id="A0A1X2H3X8"/>
<comment type="caution">
    <text evidence="3">The sequence shown here is derived from an EMBL/GenBank/DDBJ whole genome shotgun (WGS) entry which is preliminary data.</text>
</comment>
<sequence length="113" mass="12915">MMISISFEWGCDMMVAPIILSSLGCLVTCATAYNIIVTIFSISLGLAYVILSFYPRSPPPNSLDLHWQQHRDFYRPRQQQNAFHATSPHQQKSFPMLERPQPAAVRNSRQDMT</sequence>
<feature type="transmembrane region" description="Helical" evidence="2">
    <location>
        <begin position="18"/>
        <end position="51"/>
    </location>
</feature>
<evidence type="ECO:0000256" key="2">
    <source>
        <dbReference type="SAM" id="Phobius"/>
    </source>
</evidence>
<accession>A0A1X2H3X8</accession>
<dbReference type="OrthoDB" id="2282261at2759"/>
<keyword evidence="4" id="KW-1185">Reference proteome</keyword>
<evidence type="ECO:0000313" key="3">
    <source>
        <dbReference type="EMBL" id="ORY93051.1"/>
    </source>
</evidence>
<keyword evidence="2" id="KW-0812">Transmembrane</keyword>
<protein>
    <submittedName>
        <fullName evidence="3">Uncharacterized protein</fullName>
    </submittedName>
</protein>
<dbReference type="EMBL" id="MCGN01000009">
    <property type="protein sequence ID" value="ORY93051.1"/>
    <property type="molecule type" value="Genomic_DNA"/>
</dbReference>
<feature type="region of interest" description="Disordered" evidence="1">
    <location>
        <begin position="79"/>
        <end position="113"/>
    </location>
</feature>
<gene>
    <name evidence="3" type="ORF">BCR43DRAFT_496259</name>
</gene>
<reference evidence="3 4" key="1">
    <citation type="submission" date="2016-07" db="EMBL/GenBank/DDBJ databases">
        <title>Pervasive Adenine N6-methylation of Active Genes in Fungi.</title>
        <authorList>
            <consortium name="DOE Joint Genome Institute"/>
            <person name="Mondo S.J."/>
            <person name="Dannebaum R.O."/>
            <person name="Kuo R.C."/>
            <person name="Labutti K."/>
            <person name="Haridas S."/>
            <person name="Kuo A."/>
            <person name="Salamov A."/>
            <person name="Ahrendt S.R."/>
            <person name="Lipzen A."/>
            <person name="Sullivan W."/>
            <person name="Andreopoulos W.B."/>
            <person name="Clum A."/>
            <person name="Lindquist E."/>
            <person name="Daum C."/>
            <person name="Ramamoorthy G.K."/>
            <person name="Gryganskyi A."/>
            <person name="Culley D."/>
            <person name="Magnuson J.K."/>
            <person name="James T.Y."/>
            <person name="O'Malley M.A."/>
            <person name="Stajich J.E."/>
            <person name="Spatafora J.W."/>
            <person name="Visel A."/>
            <person name="Grigoriev I.V."/>
        </authorList>
    </citation>
    <scope>NUCLEOTIDE SEQUENCE [LARGE SCALE GENOMIC DNA]</scope>
    <source>
        <strain evidence="3 4">NRRL 2496</strain>
    </source>
</reference>
<keyword evidence="2" id="KW-1133">Transmembrane helix</keyword>
<feature type="compositionally biased region" description="Polar residues" evidence="1">
    <location>
        <begin position="79"/>
        <end position="93"/>
    </location>
</feature>